<protein>
    <recommendedName>
        <fullName evidence="4">Integral membrane protein</fullName>
    </recommendedName>
</protein>
<feature type="transmembrane region" description="Helical" evidence="1">
    <location>
        <begin position="96"/>
        <end position="116"/>
    </location>
</feature>
<proteinExistence type="predicted"/>
<evidence type="ECO:0000313" key="3">
    <source>
        <dbReference type="Proteomes" id="UP000054018"/>
    </source>
</evidence>
<keyword evidence="3" id="KW-1185">Reference proteome</keyword>
<reference evidence="2 3" key="1">
    <citation type="submission" date="2014-04" db="EMBL/GenBank/DDBJ databases">
        <authorList>
            <consortium name="DOE Joint Genome Institute"/>
            <person name="Kuo A."/>
            <person name="Kohler A."/>
            <person name="Costa M.D."/>
            <person name="Nagy L.G."/>
            <person name="Floudas D."/>
            <person name="Copeland A."/>
            <person name="Barry K.W."/>
            <person name="Cichocki N."/>
            <person name="Veneault-Fourrey C."/>
            <person name="LaButti K."/>
            <person name="Lindquist E.A."/>
            <person name="Lipzen A."/>
            <person name="Lundell T."/>
            <person name="Morin E."/>
            <person name="Murat C."/>
            <person name="Sun H."/>
            <person name="Tunlid A."/>
            <person name="Henrissat B."/>
            <person name="Grigoriev I.V."/>
            <person name="Hibbett D.S."/>
            <person name="Martin F."/>
            <person name="Nordberg H.P."/>
            <person name="Cantor M.N."/>
            <person name="Hua S.X."/>
        </authorList>
    </citation>
    <scope>NUCLEOTIDE SEQUENCE [LARGE SCALE GENOMIC DNA]</scope>
    <source>
        <strain evidence="2 3">441</strain>
    </source>
</reference>
<accession>A0A0C9ZJC0</accession>
<dbReference type="EMBL" id="KN833689">
    <property type="protein sequence ID" value="KIK29416.1"/>
    <property type="molecule type" value="Genomic_DNA"/>
</dbReference>
<sequence length="328" mass="36150">MSAQGSPVIVNPDVYLNYLSADVASTYELNRNISLVTLGALIWDMLSSIPDDYRLIRTGRLSVVLFAYFLARPTVLVMVILAVLQKTGPVSNCTLVAMMTVTFQVISSAAASFLFLKRIHAVYHGSKIVRHIFSLLWVIGVGTSCAVFSSTLHDYREIANTKHCVRQSGWSALSIAFMDPVLFDTFVYFAIVYKVLSTHQMGQKKDWRIFCCGNGLPHFSRAVFQGGQQYYLITTGANVMRFVFSADPSASPTLQVLLSTPAVALTSVMACRVHRNLLIQDLEEACIGNRELARPVLANGRMVNVSLPSQAKSDVTDQHEGAEICNKV</sequence>
<dbReference type="OrthoDB" id="3038990at2759"/>
<evidence type="ECO:0000313" key="2">
    <source>
        <dbReference type="EMBL" id="KIK29416.1"/>
    </source>
</evidence>
<gene>
    <name evidence="2" type="ORF">PISMIDRAFT_26951</name>
</gene>
<reference evidence="3" key="2">
    <citation type="submission" date="2015-01" db="EMBL/GenBank/DDBJ databases">
        <title>Evolutionary Origins and Diversification of the Mycorrhizal Mutualists.</title>
        <authorList>
            <consortium name="DOE Joint Genome Institute"/>
            <consortium name="Mycorrhizal Genomics Consortium"/>
            <person name="Kohler A."/>
            <person name="Kuo A."/>
            <person name="Nagy L.G."/>
            <person name="Floudas D."/>
            <person name="Copeland A."/>
            <person name="Barry K.W."/>
            <person name="Cichocki N."/>
            <person name="Veneault-Fourrey C."/>
            <person name="LaButti K."/>
            <person name="Lindquist E.A."/>
            <person name="Lipzen A."/>
            <person name="Lundell T."/>
            <person name="Morin E."/>
            <person name="Murat C."/>
            <person name="Riley R."/>
            <person name="Ohm R."/>
            <person name="Sun H."/>
            <person name="Tunlid A."/>
            <person name="Henrissat B."/>
            <person name="Grigoriev I.V."/>
            <person name="Hibbett D.S."/>
            <person name="Martin F."/>
        </authorList>
    </citation>
    <scope>NUCLEOTIDE SEQUENCE [LARGE SCALE GENOMIC DNA]</scope>
    <source>
        <strain evidence="3">441</strain>
    </source>
</reference>
<name>A0A0C9ZJC0_9AGAM</name>
<evidence type="ECO:0000256" key="1">
    <source>
        <dbReference type="SAM" id="Phobius"/>
    </source>
</evidence>
<keyword evidence="1" id="KW-0472">Membrane</keyword>
<feature type="transmembrane region" description="Helical" evidence="1">
    <location>
        <begin position="61"/>
        <end position="84"/>
    </location>
</feature>
<evidence type="ECO:0008006" key="4">
    <source>
        <dbReference type="Google" id="ProtNLM"/>
    </source>
</evidence>
<dbReference type="HOGENOM" id="CLU_060549_1_0_1"/>
<feature type="transmembrane region" description="Helical" evidence="1">
    <location>
        <begin position="170"/>
        <end position="196"/>
    </location>
</feature>
<dbReference type="STRING" id="765257.A0A0C9ZJC0"/>
<dbReference type="AlphaFoldDB" id="A0A0C9ZJC0"/>
<feature type="transmembrane region" description="Helical" evidence="1">
    <location>
        <begin position="128"/>
        <end position="150"/>
    </location>
</feature>
<keyword evidence="1" id="KW-1133">Transmembrane helix</keyword>
<dbReference type="Proteomes" id="UP000054018">
    <property type="component" value="Unassembled WGS sequence"/>
</dbReference>
<keyword evidence="1" id="KW-0812">Transmembrane</keyword>
<organism evidence="2 3">
    <name type="scientific">Pisolithus microcarpus 441</name>
    <dbReference type="NCBI Taxonomy" id="765257"/>
    <lineage>
        <taxon>Eukaryota</taxon>
        <taxon>Fungi</taxon>
        <taxon>Dikarya</taxon>
        <taxon>Basidiomycota</taxon>
        <taxon>Agaricomycotina</taxon>
        <taxon>Agaricomycetes</taxon>
        <taxon>Agaricomycetidae</taxon>
        <taxon>Boletales</taxon>
        <taxon>Sclerodermatineae</taxon>
        <taxon>Pisolithaceae</taxon>
        <taxon>Pisolithus</taxon>
    </lineage>
</organism>